<dbReference type="EMBL" id="JQ418537">
    <property type="protein sequence ID" value="AFK89902.1"/>
    <property type="molecule type" value="Genomic_DNA"/>
</dbReference>
<keyword evidence="1" id="KW-0614">Plasmid</keyword>
<sequence>MKLRLALSHSTANSFNQYVLFVNSMFVTSKKTQHKIAVFLIDN</sequence>
<organism evidence="1">
    <name type="scientific">Salmonella sp. 14</name>
    <dbReference type="NCBI Taxonomy" id="1179812"/>
    <lineage>
        <taxon>Bacteria</taxon>
        <taxon>Pseudomonadati</taxon>
        <taxon>Pseudomonadota</taxon>
        <taxon>Gammaproteobacteria</taxon>
        <taxon>Enterobacterales</taxon>
        <taxon>Enterobacteriaceae</taxon>
        <taxon>Salmonella</taxon>
    </lineage>
</organism>
<reference evidence="1" key="1">
    <citation type="submission" date="2012-01" db="EMBL/GenBank/DDBJ databases">
        <authorList>
            <person name="Summers A.O."/>
            <person name="Wireman J."/>
        </authorList>
    </citation>
    <scope>NUCLEOTIDE SEQUENCE</scope>
    <source>
        <strain evidence="1">14</strain>
        <plasmid evidence="1">p14-95A</plasmid>
    </source>
</reference>
<accession>I3W2S5</accession>
<evidence type="ECO:0000313" key="1">
    <source>
        <dbReference type="EMBL" id="AFK89902.1"/>
    </source>
</evidence>
<geneLocation type="plasmid" evidence="1">
    <name>p14-95A</name>
</geneLocation>
<proteinExistence type="predicted"/>
<protein>
    <submittedName>
        <fullName evidence="1">Uncharacterized protein</fullName>
    </submittedName>
</protein>
<dbReference type="AlphaFoldDB" id="I3W2S5"/>
<name>I3W2S5_9ENTR</name>